<dbReference type="AlphaFoldDB" id="A0A3R5QTD0"/>
<gene>
    <name evidence="5" type="primary">rplY</name>
    <name evidence="5" type="synonym">ctc</name>
    <name evidence="8" type="ORF">C1I91_10290</name>
</gene>
<dbReference type="CDD" id="cd00495">
    <property type="entry name" value="Ribosomal_L25_TL5_CTC"/>
    <property type="match status" value="1"/>
</dbReference>
<keyword evidence="1 5" id="KW-0699">rRNA-binding</keyword>
<dbReference type="GO" id="GO:0006412">
    <property type="term" value="P:translation"/>
    <property type="evidence" value="ECO:0007669"/>
    <property type="project" value="UniProtKB-UniRule"/>
</dbReference>
<dbReference type="InterPro" id="IPR029751">
    <property type="entry name" value="Ribosomal_L25_dom"/>
</dbReference>
<reference evidence="8 9" key="1">
    <citation type="submission" date="2018-01" db="EMBL/GenBank/DDBJ databases">
        <title>Genome Sequencing and Assembly of Anaerobacter polyendosporus strain CT4.</title>
        <authorList>
            <person name="Tachaapaikoon C."/>
            <person name="Sutheeworapong S."/>
            <person name="Jenjaroenpun P."/>
            <person name="Wongsurawat T."/>
            <person name="Nookeaw I."/>
            <person name="Cheawchanlertfa P."/>
            <person name="Kosugi A."/>
            <person name="Cheevadhanarak S."/>
            <person name="Ratanakhanokchai K."/>
        </authorList>
    </citation>
    <scope>NUCLEOTIDE SEQUENCE [LARGE SCALE GENOMIC DNA]</scope>
    <source>
        <strain evidence="8 9">CT4</strain>
    </source>
</reference>
<feature type="domain" description="Large ribosomal subunit protein bL25 beta" evidence="7">
    <location>
        <begin position="98"/>
        <end position="178"/>
    </location>
</feature>
<evidence type="ECO:0000313" key="9">
    <source>
        <dbReference type="Proteomes" id="UP000286268"/>
    </source>
</evidence>
<dbReference type="Pfam" id="PF01386">
    <property type="entry name" value="Ribosomal_L25p"/>
    <property type="match status" value="1"/>
</dbReference>
<keyword evidence="4 5" id="KW-0687">Ribonucleoprotein</keyword>
<dbReference type="InterPro" id="IPR001021">
    <property type="entry name" value="Ribosomal_bL25_long"/>
</dbReference>
<dbReference type="NCBIfam" id="TIGR00731">
    <property type="entry name" value="bL25_bact_ctc"/>
    <property type="match status" value="1"/>
</dbReference>
<dbReference type="Proteomes" id="UP000286268">
    <property type="component" value="Chromosome"/>
</dbReference>
<comment type="similarity">
    <text evidence="5">Belongs to the bacterial ribosomal protein bL25 family. CTC subfamily.</text>
</comment>
<comment type="subunit">
    <text evidence="5">Part of the 50S ribosomal subunit; part of the 5S rRNA/L5/L18/L25 subcomplex. Contacts the 5S rRNA. Binds to the 5S rRNA independently of L5 and L18.</text>
</comment>
<keyword evidence="9" id="KW-1185">Reference proteome</keyword>
<proteinExistence type="inferred from homology"/>
<dbReference type="InterPro" id="IPR020056">
    <property type="entry name" value="Rbsml_bL25/Gln-tRNA_synth_N"/>
</dbReference>
<dbReference type="Gene3D" id="2.40.240.10">
    <property type="entry name" value="Ribosomal Protein L25, Chain P"/>
    <property type="match status" value="1"/>
</dbReference>
<evidence type="ECO:0000313" key="8">
    <source>
        <dbReference type="EMBL" id="QAA32009.1"/>
    </source>
</evidence>
<dbReference type="GO" id="GO:0003735">
    <property type="term" value="F:structural constituent of ribosome"/>
    <property type="evidence" value="ECO:0007669"/>
    <property type="project" value="InterPro"/>
</dbReference>
<dbReference type="PANTHER" id="PTHR33284:SF1">
    <property type="entry name" value="RIBOSOMAL PROTEIN L25_GLN-TRNA SYNTHETASE, ANTI-CODON-BINDING DOMAIN-CONTAINING PROTEIN"/>
    <property type="match status" value="1"/>
</dbReference>
<evidence type="ECO:0000256" key="4">
    <source>
        <dbReference type="ARBA" id="ARBA00023274"/>
    </source>
</evidence>
<dbReference type="Gene3D" id="2.170.120.20">
    <property type="entry name" value="Ribosomal protein L25, beta domain"/>
    <property type="match status" value="1"/>
</dbReference>
<keyword evidence="2 5" id="KW-0694">RNA-binding</keyword>
<evidence type="ECO:0000256" key="1">
    <source>
        <dbReference type="ARBA" id="ARBA00022730"/>
    </source>
</evidence>
<evidence type="ECO:0000259" key="6">
    <source>
        <dbReference type="Pfam" id="PF01386"/>
    </source>
</evidence>
<evidence type="ECO:0000259" key="7">
    <source>
        <dbReference type="Pfam" id="PF14693"/>
    </source>
</evidence>
<dbReference type="Pfam" id="PF14693">
    <property type="entry name" value="Ribosomal_TL5_C"/>
    <property type="match status" value="1"/>
</dbReference>
<dbReference type="EMBL" id="CP025746">
    <property type="protein sequence ID" value="QAA32009.1"/>
    <property type="molecule type" value="Genomic_DNA"/>
</dbReference>
<organism evidence="8 9">
    <name type="scientific">Clostridium manihotivorum</name>
    <dbReference type="NCBI Taxonomy" id="2320868"/>
    <lineage>
        <taxon>Bacteria</taxon>
        <taxon>Bacillati</taxon>
        <taxon>Bacillota</taxon>
        <taxon>Clostridia</taxon>
        <taxon>Eubacteriales</taxon>
        <taxon>Clostridiaceae</taxon>
        <taxon>Clostridium</taxon>
    </lineage>
</organism>
<dbReference type="SUPFAM" id="SSF50715">
    <property type="entry name" value="Ribosomal protein L25-like"/>
    <property type="match status" value="1"/>
</dbReference>
<dbReference type="InterPro" id="IPR037121">
    <property type="entry name" value="Ribosomal_bL25_C"/>
</dbReference>
<dbReference type="KEGG" id="cmah:C1I91_10290"/>
<dbReference type="OrthoDB" id="9790002at2"/>
<dbReference type="HAMAP" id="MF_01334">
    <property type="entry name" value="Ribosomal_bL25_CTC"/>
    <property type="match status" value="1"/>
</dbReference>
<dbReference type="PANTHER" id="PTHR33284">
    <property type="entry name" value="RIBOSOMAL PROTEIN L25/GLN-TRNA SYNTHETASE, ANTI-CODON-BINDING DOMAIN-CONTAINING PROTEIN"/>
    <property type="match status" value="1"/>
</dbReference>
<keyword evidence="3 5" id="KW-0689">Ribosomal protein</keyword>
<name>A0A3R5QTD0_9CLOT</name>
<evidence type="ECO:0000256" key="5">
    <source>
        <dbReference type="HAMAP-Rule" id="MF_01334"/>
    </source>
</evidence>
<protein>
    <recommendedName>
        <fullName evidence="5">Large ribosomal subunit protein bL25</fullName>
    </recommendedName>
    <alternativeName>
        <fullName evidence="5">General stress protein CTC</fullName>
    </alternativeName>
</protein>
<evidence type="ECO:0000256" key="2">
    <source>
        <dbReference type="ARBA" id="ARBA00022884"/>
    </source>
</evidence>
<feature type="domain" description="Large ribosomal subunit protein bL25 L25" evidence="6">
    <location>
        <begin position="5"/>
        <end position="90"/>
    </location>
</feature>
<dbReference type="InterPro" id="IPR020057">
    <property type="entry name" value="Ribosomal_bL25_b-dom"/>
</dbReference>
<sequence>MENIKLNSRDNKIGKTAGKVRRSGKVPGIVYGKGMQNFMFEIGELELNHVITEHGEHGVIDIDLNEQKKTVLIKELQRDPVTHKIIHLDLETIDKNQKIITTVPLHFKGEGILNSYGAIIQKEKSNIRVSCTPGNLPKYLELDVSQSSIGSTYKVSDIEVGKEISIIDDLNTVLGSVSYEHKIQEAVEPEERKE</sequence>
<dbReference type="GO" id="GO:0008097">
    <property type="term" value="F:5S rRNA binding"/>
    <property type="evidence" value="ECO:0007669"/>
    <property type="project" value="InterPro"/>
</dbReference>
<accession>A0A3R5QTD0</accession>
<dbReference type="RefSeq" id="WP_128212800.1">
    <property type="nucleotide sequence ID" value="NZ_CP025746.1"/>
</dbReference>
<dbReference type="InterPro" id="IPR020930">
    <property type="entry name" value="Ribosomal_uL5_bac-type"/>
</dbReference>
<evidence type="ECO:0000256" key="3">
    <source>
        <dbReference type="ARBA" id="ARBA00022980"/>
    </source>
</evidence>
<dbReference type="InterPro" id="IPR011035">
    <property type="entry name" value="Ribosomal_bL25/Gln-tRNA_synth"/>
</dbReference>
<dbReference type="GO" id="GO:0022625">
    <property type="term" value="C:cytosolic large ribosomal subunit"/>
    <property type="evidence" value="ECO:0007669"/>
    <property type="project" value="TreeGrafter"/>
</dbReference>
<comment type="function">
    <text evidence="5">This is one of the proteins that binds to the 5S RNA in the ribosome where it forms part of the central protuberance.</text>
</comment>